<dbReference type="EMBL" id="CP017704">
    <property type="protein sequence ID" value="ASS93922.1"/>
    <property type="molecule type" value="Genomic_DNA"/>
</dbReference>
<evidence type="ECO:0000256" key="4">
    <source>
        <dbReference type="RuleBase" id="RU003719"/>
    </source>
</evidence>
<dbReference type="GO" id="GO:0051287">
    <property type="term" value="F:NAD binding"/>
    <property type="evidence" value="ECO:0007669"/>
    <property type="project" value="InterPro"/>
</dbReference>
<evidence type="ECO:0000256" key="1">
    <source>
        <dbReference type="ARBA" id="ARBA00005854"/>
    </source>
</evidence>
<protein>
    <submittedName>
        <fullName evidence="7">Hydroxyacid dehydrogenase</fullName>
    </submittedName>
</protein>
<keyword evidence="3" id="KW-0520">NAD</keyword>
<dbReference type="SUPFAM" id="SSF51735">
    <property type="entry name" value="NAD(P)-binding Rossmann-fold domains"/>
    <property type="match status" value="1"/>
</dbReference>
<accession>A0A223EF91</accession>
<dbReference type="Pfam" id="PF00389">
    <property type="entry name" value="2-Hacid_dh"/>
    <property type="match status" value="1"/>
</dbReference>
<name>A0A223EF91_9BACI</name>
<evidence type="ECO:0000259" key="5">
    <source>
        <dbReference type="Pfam" id="PF00389"/>
    </source>
</evidence>
<dbReference type="GO" id="GO:0016616">
    <property type="term" value="F:oxidoreductase activity, acting on the CH-OH group of donors, NAD or NADP as acceptor"/>
    <property type="evidence" value="ECO:0007669"/>
    <property type="project" value="InterPro"/>
</dbReference>
<dbReference type="FunFam" id="3.40.50.720:FF:000363">
    <property type="entry name" value="D-isomer specific 2-hydroxyacid dehydrogenase"/>
    <property type="match status" value="1"/>
</dbReference>
<dbReference type="InterPro" id="IPR006140">
    <property type="entry name" value="D-isomer_DH_NAD-bd"/>
</dbReference>
<dbReference type="OrthoDB" id="9805416at2"/>
<evidence type="ECO:0000313" key="8">
    <source>
        <dbReference type="Proteomes" id="UP000214618"/>
    </source>
</evidence>
<dbReference type="SUPFAM" id="SSF52283">
    <property type="entry name" value="Formate/glycerate dehydrogenase catalytic domain-like"/>
    <property type="match status" value="1"/>
</dbReference>
<dbReference type="RefSeq" id="WP_063235425.1">
    <property type="nucleotide sequence ID" value="NZ_BCVO01000025.1"/>
</dbReference>
<reference evidence="7 8" key="1">
    <citation type="submission" date="2016-10" db="EMBL/GenBank/DDBJ databases">
        <title>The whole genome sequencing and assembly of Bacillus simplex DSM 1321 strain.</title>
        <authorList>
            <person name="Park M.-K."/>
            <person name="Lee Y.-J."/>
            <person name="Yi H."/>
            <person name="Bahn Y.-S."/>
            <person name="Kim J.F."/>
            <person name="Lee D.-W."/>
        </authorList>
    </citation>
    <scope>NUCLEOTIDE SEQUENCE [LARGE SCALE GENOMIC DNA]</scope>
    <source>
        <strain evidence="7 8">DSM 1321</strain>
    </source>
</reference>
<dbReference type="GeneID" id="56472683"/>
<comment type="similarity">
    <text evidence="1 4">Belongs to the D-isomer specific 2-hydroxyacid dehydrogenase family.</text>
</comment>
<gene>
    <name evidence="7" type="ORF">BS1321_08055</name>
</gene>
<sequence length="329" mass="36969">MSESKKAAPSLYIRVDIPEKYINELKEICSDVVVEPWEFGEPEPQPTVDLSKFDVLYTMGLHDNLSILKKAQKIQWVHSDSAGVEAMLNEGIQNSDVTITNVKGCTSVPIAEHTIAMLFSLARGVPTMIRNQMNKKWVEIPVTDLENSTVGIIGYGDIGFEIAKRCKALGMTVIGCRRNPAKRNEEYEPADLIMGMDQVDEVLSRSDFVVLALPFTKETSYFFNEERLNKMKKGSYLINVGRGNTIVDEDLIESLSNGHIAGAALDVFEVEPLPEDHPFWQLENVMVSPHNAYNSSKHLDRVMELFLKNLKLFSDGKPLMNVVEKKLGY</sequence>
<dbReference type="InterPro" id="IPR036291">
    <property type="entry name" value="NAD(P)-bd_dom_sf"/>
</dbReference>
<dbReference type="AlphaFoldDB" id="A0A223EF91"/>
<dbReference type="Gene3D" id="3.40.50.720">
    <property type="entry name" value="NAD(P)-binding Rossmann-like Domain"/>
    <property type="match status" value="2"/>
</dbReference>
<keyword evidence="2 4" id="KW-0560">Oxidoreductase</keyword>
<evidence type="ECO:0000256" key="3">
    <source>
        <dbReference type="ARBA" id="ARBA00023027"/>
    </source>
</evidence>
<feature type="domain" description="D-isomer specific 2-hydroxyacid dehydrogenase NAD-binding" evidence="6">
    <location>
        <begin position="115"/>
        <end position="292"/>
    </location>
</feature>
<evidence type="ECO:0000256" key="2">
    <source>
        <dbReference type="ARBA" id="ARBA00023002"/>
    </source>
</evidence>
<proteinExistence type="inferred from homology"/>
<evidence type="ECO:0000313" key="7">
    <source>
        <dbReference type="EMBL" id="ASS93922.1"/>
    </source>
</evidence>
<feature type="domain" description="D-isomer specific 2-hydroxyacid dehydrogenase catalytic" evidence="5">
    <location>
        <begin position="31"/>
        <end position="323"/>
    </location>
</feature>
<evidence type="ECO:0000259" key="6">
    <source>
        <dbReference type="Pfam" id="PF02826"/>
    </source>
</evidence>
<dbReference type="CDD" id="cd05300">
    <property type="entry name" value="2-Hacid_dh_1"/>
    <property type="match status" value="1"/>
</dbReference>
<dbReference type="Proteomes" id="UP000214618">
    <property type="component" value="Chromosome"/>
</dbReference>
<dbReference type="PANTHER" id="PTHR43333">
    <property type="entry name" value="2-HACID_DH_C DOMAIN-CONTAINING PROTEIN"/>
    <property type="match status" value="1"/>
</dbReference>
<dbReference type="InterPro" id="IPR006139">
    <property type="entry name" value="D-isomer_2_OHA_DH_cat_dom"/>
</dbReference>
<organism evidence="7 8">
    <name type="scientific">Peribacillus simplex NBRC 15720 = DSM 1321</name>
    <dbReference type="NCBI Taxonomy" id="1349754"/>
    <lineage>
        <taxon>Bacteria</taxon>
        <taxon>Bacillati</taxon>
        <taxon>Bacillota</taxon>
        <taxon>Bacilli</taxon>
        <taxon>Bacillales</taxon>
        <taxon>Bacillaceae</taxon>
        <taxon>Peribacillus</taxon>
    </lineage>
</organism>
<dbReference type="Pfam" id="PF02826">
    <property type="entry name" value="2-Hacid_dh_C"/>
    <property type="match status" value="1"/>
</dbReference>
<dbReference type="PANTHER" id="PTHR43333:SF1">
    <property type="entry name" value="D-ISOMER SPECIFIC 2-HYDROXYACID DEHYDROGENASE NAD-BINDING DOMAIN-CONTAINING PROTEIN"/>
    <property type="match status" value="1"/>
</dbReference>